<name>H5SQ84_ACEAU</name>
<keyword evidence="1" id="KW-0732">Signal</keyword>
<reference evidence="2" key="2">
    <citation type="journal article" date="2012" name="PLoS ONE">
        <title>A Deeply Branching Thermophilic Bacterium with an Ancient Acetyl-CoA Pathway Dominates a Subsurface Ecosystem.</title>
        <authorList>
            <person name="Takami H."/>
            <person name="Noguchi H."/>
            <person name="Takaki Y."/>
            <person name="Uchiyama I."/>
            <person name="Toyoda A."/>
            <person name="Nishi S."/>
            <person name="Chee G.-J."/>
            <person name="Arai W."/>
            <person name="Nunoura T."/>
            <person name="Itoh T."/>
            <person name="Hattori M."/>
            <person name="Takai K."/>
        </authorList>
    </citation>
    <scope>NUCLEOTIDE SEQUENCE</scope>
</reference>
<reference evidence="2" key="1">
    <citation type="journal article" date="2005" name="Environ. Microbiol.">
        <title>Genetic and functional properties of uncultivated thermophilic crenarchaeotes from a subsurface gold mine as revealed by analysis of genome fragments.</title>
        <authorList>
            <person name="Nunoura T."/>
            <person name="Hirayama H."/>
            <person name="Takami H."/>
            <person name="Oida H."/>
            <person name="Nishi S."/>
            <person name="Shimamura S."/>
            <person name="Suzuki Y."/>
            <person name="Inagaki F."/>
            <person name="Takai K."/>
            <person name="Nealson K.H."/>
            <person name="Horikoshi K."/>
        </authorList>
    </citation>
    <scope>NUCLEOTIDE SEQUENCE</scope>
</reference>
<sequence length="184" mass="19103">MRAICVVVLGLAILAIFGGAQAGPPDPAELQRIAEALVAQLELAHQEAVFGMLAPTLTAAKAHAQRVINLIEGKAGPDYNPSVGEVGDGIGALAHAERFRESIRNTPLAQVFLLGIENVIFDLSAPGIGAVEQAKRAVRAPDLARARLSVRAARAFLYSARGSASDPVSEGGARAIVARLKAGR</sequence>
<organism evidence="2">
    <name type="scientific">Acetithermum autotrophicum</name>
    <dbReference type="NCBI Taxonomy" id="1446466"/>
    <lineage>
        <taxon>Bacteria</taxon>
        <taxon>Candidatus Bipolaricaulota</taxon>
        <taxon>Candidatus Acetithermum</taxon>
    </lineage>
</organism>
<evidence type="ECO:0000256" key="1">
    <source>
        <dbReference type="SAM" id="SignalP"/>
    </source>
</evidence>
<gene>
    <name evidence="2" type="ORF">HGMM_OP1C015</name>
</gene>
<feature type="signal peptide" evidence="1">
    <location>
        <begin position="1"/>
        <end position="22"/>
    </location>
</feature>
<dbReference type="EMBL" id="AP011800">
    <property type="protein sequence ID" value="BAL58320.1"/>
    <property type="molecule type" value="Genomic_DNA"/>
</dbReference>
<accession>H5SQ84</accession>
<feature type="chain" id="PRO_5003597513" evidence="1">
    <location>
        <begin position="23"/>
        <end position="184"/>
    </location>
</feature>
<proteinExistence type="predicted"/>
<evidence type="ECO:0000313" key="2">
    <source>
        <dbReference type="EMBL" id="BAL58320.1"/>
    </source>
</evidence>
<dbReference type="AlphaFoldDB" id="H5SQ84"/>
<protein>
    <submittedName>
        <fullName evidence="2">Uncharacterized protein</fullName>
    </submittedName>
</protein>